<feature type="transmembrane region" description="Helical" evidence="6">
    <location>
        <begin position="140"/>
        <end position="161"/>
    </location>
</feature>
<dbReference type="AlphaFoldDB" id="A0AAV7Z6G5"/>
<evidence type="ECO:0000256" key="3">
    <source>
        <dbReference type="ARBA" id="ARBA00022692"/>
    </source>
</evidence>
<evidence type="ECO:0000313" key="8">
    <source>
        <dbReference type="Proteomes" id="UP001146793"/>
    </source>
</evidence>
<dbReference type="Proteomes" id="UP001146793">
    <property type="component" value="Unassembled WGS sequence"/>
</dbReference>
<keyword evidence="4 6" id="KW-1133">Transmembrane helix</keyword>
<dbReference type="Pfam" id="PF03348">
    <property type="entry name" value="Serinc"/>
    <property type="match status" value="2"/>
</dbReference>
<keyword evidence="5 6" id="KW-0472">Membrane</keyword>
<feature type="transmembrane region" description="Helical" evidence="6">
    <location>
        <begin position="21"/>
        <end position="40"/>
    </location>
</feature>
<evidence type="ECO:0000256" key="5">
    <source>
        <dbReference type="ARBA" id="ARBA00023136"/>
    </source>
</evidence>
<evidence type="ECO:0000256" key="1">
    <source>
        <dbReference type="ARBA" id="ARBA00004141"/>
    </source>
</evidence>
<keyword evidence="3 6" id="KW-0812">Transmembrane</keyword>
<comment type="subcellular location">
    <subcellularLocation>
        <location evidence="1">Membrane</location>
        <topology evidence="1">Multi-pass membrane protein</topology>
    </subcellularLocation>
</comment>
<feature type="transmembrane region" description="Helical" evidence="6">
    <location>
        <begin position="356"/>
        <end position="376"/>
    </location>
</feature>
<proteinExistence type="inferred from homology"/>
<dbReference type="PANTHER" id="PTHR10383:SF9">
    <property type="entry name" value="SERINE INCORPORATOR, ISOFORM F"/>
    <property type="match status" value="1"/>
</dbReference>
<evidence type="ECO:0000313" key="7">
    <source>
        <dbReference type="EMBL" id="KAJ3436745.1"/>
    </source>
</evidence>
<sequence>MDGDFSNKKSFFAKKHNRVRAVYALIFSIFVVLALVFRSLGYKLFKNLYSFDSCQEFEGDELNSCVGIHMVFRISFVLFIFFLMQMLILIGYRGNDSADFRSTVQNGWWLPKIIFIVGLFIGSIFIPNSTFLVWGRISQILSGVFLLLQIIYLIGWIHDLSDKLTERDMFKTLLLFTIILYAIGMTMIILSFVYFTGSKCVLNIVFCVITIVLMVIYSAMSLKVETGSIFESGMAFAYCCYLLMAALASQQSTDCNPFSLQNASTLQIIPGIVIAVIVINYSTFNLSGHSNAFRLKDDDDEDLGLQGQAPYSYSFFHFVYAMASLYLAMLITGWNLELTATSKSVDTGAISMYVKLIIQWVVALLYGWSVIAPEIFSDRDFN</sequence>
<evidence type="ECO:0000256" key="6">
    <source>
        <dbReference type="SAM" id="Phobius"/>
    </source>
</evidence>
<evidence type="ECO:0000256" key="4">
    <source>
        <dbReference type="ARBA" id="ARBA00022989"/>
    </source>
</evidence>
<gene>
    <name evidence="7" type="ORF">M0812_18812</name>
</gene>
<feature type="transmembrane region" description="Helical" evidence="6">
    <location>
        <begin position="229"/>
        <end position="248"/>
    </location>
</feature>
<protein>
    <submittedName>
        <fullName evidence="7">Serine incorporator</fullName>
    </submittedName>
</protein>
<feature type="transmembrane region" description="Helical" evidence="6">
    <location>
        <begin position="173"/>
        <end position="195"/>
    </location>
</feature>
<feature type="transmembrane region" description="Helical" evidence="6">
    <location>
        <begin position="113"/>
        <end position="134"/>
    </location>
</feature>
<feature type="transmembrane region" description="Helical" evidence="6">
    <location>
        <begin position="70"/>
        <end position="92"/>
    </location>
</feature>
<feature type="transmembrane region" description="Helical" evidence="6">
    <location>
        <begin position="201"/>
        <end position="222"/>
    </location>
</feature>
<dbReference type="PANTHER" id="PTHR10383">
    <property type="entry name" value="SERINE INCORPORATOR"/>
    <property type="match status" value="1"/>
</dbReference>
<dbReference type="GO" id="GO:0016020">
    <property type="term" value="C:membrane"/>
    <property type="evidence" value="ECO:0007669"/>
    <property type="project" value="UniProtKB-SubCell"/>
</dbReference>
<comment type="similarity">
    <text evidence="2">Belongs to the TDE1 family.</text>
</comment>
<comment type="caution">
    <text evidence="7">The sequence shown here is derived from an EMBL/GenBank/DDBJ whole genome shotgun (WGS) entry which is preliminary data.</text>
</comment>
<name>A0AAV7Z6G5_9EUKA</name>
<evidence type="ECO:0000256" key="2">
    <source>
        <dbReference type="ARBA" id="ARBA00006665"/>
    </source>
</evidence>
<accession>A0AAV7Z6G5</accession>
<dbReference type="EMBL" id="JANTQA010000036">
    <property type="protein sequence ID" value="KAJ3436745.1"/>
    <property type="molecule type" value="Genomic_DNA"/>
</dbReference>
<dbReference type="InterPro" id="IPR005016">
    <property type="entry name" value="TDE1/TMS"/>
</dbReference>
<reference evidence="7" key="1">
    <citation type="submission" date="2022-08" db="EMBL/GenBank/DDBJ databases">
        <title>Novel sulphate-reducing endosymbionts in the free-living metamonad Anaeramoeba.</title>
        <authorList>
            <person name="Jerlstrom-Hultqvist J."/>
            <person name="Cepicka I."/>
            <person name="Gallot-Lavallee L."/>
            <person name="Salas-Leiva D."/>
            <person name="Curtis B.A."/>
            <person name="Zahonova K."/>
            <person name="Pipaliya S."/>
            <person name="Dacks J."/>
            <person name="Roger A.J."/>
        </authorList>
    </citation>
    <scope>NUCLEOTIDE SEQUENCE</scope>
    <source>
        <strain evidence="7">Busselton2</strain>
    </source>
</reference>
<organism evidence="7 8">
    <name type="scientific">Anaeramoeba flamelloides</name>
    <dbReference type="NCBI Taxonomy" id="1746091"/>
    <lineage>
        <taxon>Eukaryota</taxon>
        <taxon>Metamonada</taxon>
        <taxon>Anaeramoebidae</taxon>
        <taxon>Anaeramoeba</taxon>
    </lineage>
</organism>
<feature type="transmembrane region" description="Helical" evidence="6">
    <location>
        <begin position="315"/>
        <end position="336"/>
    </location>
</feature>
<feature type="transmembrane region" description="Helical" evidence="6">
    <location>
        <begin position="268"/>
        <end position="286"/>
    </location>
</feature>